<organism evidence="1 2">
    <name type="scientific">Apiotrichum porosum</name>
    <dbReference type="NCBI Taxonomy" id="105984"/>
    <lineage>
        <taxon>Eukaryota</taxon>
        <taxon>Fungi</taxon>
        <taxon>Dikarya</taxon>
        <taxon>Basidiomycota</taxon>
        <taxon>Agaricomycotina</taxon>
        <taxon>Tremellomycetes</taxon>
        <taxon>Trichosporonales</taxon>
        <taxon>Trichosporonaceae</taxon>
        <taxon>Apiotrichum</taxon>
    </lineage>
</organism>
<proteinExistence type="predicted"/>
<name>A0A427XUQ7_9TREE</name>
<comment type="caution">
    <text evidence="1">The sequence shown here is derived from an EMBL/GenBank/DDBJ whole genome shotgun (WGS) entry which is preliminary data.</text>
</comment>
<accession>A0A427XUQ7</accession>
<sequence>MDTGVDSLAHKIVAAYNRLHFAHATFLPALSICRLTPDRRLLVAVAGRPGSGKSTLAYPLADRVNELILGRPVAHPAAIDGETAVAAPNAALGTGDEVAICVGQDGWHYTRQQLDEFPDPKLAHWRRGAAFTFDLPAYSAFIDALRIPLLPTPPPAIPFPTFDHKLKDPRLSPVPVTAHHRIVIVEGLYTLLSEPGWCECAAQMDMRVWVEVPRDVVLRRVLKRNMQAGIVTDPETARLRVDQSDMANGDDVYAYRYLPTDTIYPEDHPQY</sequence>
<dbReference type="GeneID" id="39592126"/>
<dbReference type="SUPFAM" id="SSF52540">
    <property type="entry name" value="P-loop containing nucleoside triphosphate hydrolases"/>
    <property type="match status" value="1"/>
</dbReference>
<keyword evidence="2" id="KW-1185">Reference proteome</keyword>
<dbReference type="STRING" id="105984.A0A427XUQ7"/>
<dbReference type="RefSeq" id="XP_028476831.1">
    <property type="nucleotide sequence ID" value="XM_028622938.1"/>
</dbReference>
<reference evidence="1 2" key="1">
    <citation type="submission" date="2018-11" db="EMBL/GenBank/DDBJ databases">
        <title>Genome sequence of Apiotrichum porosum DSM 27194.</title>
        <authorList>
            <person name="Aliyu H."/>
            <person name="Gorte O."/>
            <person name="Ochsenreither K."/>
        </authorList>
    </citation>
    <scope>NUCLEOTIDE SEQUENCE [LARGE SCALE GENOMIC DNA]</scope>
    <source>
        <strain evidence="1 2">DSM 27194</strain>
    </source>
</reference>
<gene>
    <name evidence="1" type="ORF">EHS24_007583</name>
</gene>
<evidence type="ECO:0008006" key="3">
    <source>
        <dbReference type="Google" id="ProtNLM"/>
    </source>
</evidence>
<dbReference type="Gene3D" id="3.40.50.300">
    <property type="entry name" value="P-loop containing nucleotide triphosphate hydrolases"/>
    <property type="match status" value="1"/>
</dbReference>
<evidence type="ECO:0000313" key="2">
    <source>
        <dbReference type="Proteomes" id="UP000279236"/>
    </source>
</evidence>
<evidence type="ECO:0000313" key="1">
    <source>
        <dbReference type="EMBL" id="RSH82599.1"/>
    </source>
</evidence>
<dbReference type="AlphaFoldDB" id="A0A427XUQ7"/>
<dbReference type="EMBL" id="RSCE01000005">
    <property type="protein sequence ID" value="RSH82599.1"/>
    <property type="molecule type" value="Genomic_DNA"/>
</dbReference>
<dbReference type="OrthoDB" id="6362633at2759"/>
<dbReference type="InterPro" id="IPR027417">
    <property type="entry name" value="P-loop_NTPase"/>
</dbReference>
<protein>
    <recommendedName>
        <fullName evidence="3">Phosphoribulokinase/uridine kinase domain-containing protein</fullName>
    </recommendedName>
</protein>
<dbReference type="Proteomes" id="UP000279236">
    <property type="component" value="Unassembled WGS sequence"/>
</dbReference>
<dbReference type="PANTHER" id="PTHR10285">
    <property type="entry name" value="URIDINE KINASE"/>
    <property type="match status" value="1"/>
</dbReference>